<comment type="caution">
    <text evidence="10">The sequence shown here is derived from an EMBL/GenBank/DDBJ whole genome shotgun (WGS) entry which is preliminary data.</text>
</comment>
<evidence type="ECO:0000256" key="4">
    <source>
        <dbReference type="ARBA" id="ARBA00022989"/>
    </source>
</evidence>
<feature type="transmembrane region" description="Helical" evidence="8">
    <location>
        <begin position="171"/>
        <end position="191"/>
    </location>
</feature>
<keyword evidence="4 8" id="KW-1133">Transmembrane helix</keyword>
<evidence type="ECO:0000313" key="10">
    <source>
        <dbReference type="EMBL" id="KAJ3047721.1"/>
    </source>
</evidence>
<dbReference type="AlphaFoldDB" id="A0AAD5WZC0"/>
<comment type="subcellular location">
    <subcellularLocation>
        <location evidence="1">Membrane</location>
        <topology evidence="1">Multi-pass membrane protein</topology>
    </subcellularLocation>
</comment>
<dbReference type="GO" id="GO:0016175">
    <property type="term" value="F:superoxide-generating NAD(P)H oxidase activity"/>
    <property type="evidence" value="ECO:0007669"/>
    <property type="project" value="TreeGrafter"/>
</dbReference>
<dbReference type="Gene3D" id="3.40.50.80">
    <property type="entry name" value="Nucleotide-binding domain of ferredoxin-NADP reductase (FNR) module"/>
    <property type="match status" value="1"/>
</dbReference>
<name>A0AAD5WZC0_9FUNG</name>
<dbReference type="Gene3D" id="2.40.30.10">
    <property type="entry name" value="Translation factors"/>
    <property type="match status" value="1"/>
</dbReference>
<keyword evidence="11" id="KW-1185">Reference proteome</keyword>
<evidence type="ECO:0000259" key="9">
    <source>
        <dbReference type="PROSITE" id="PS51384"/>
    </source>
</evidence>
<dbReference type="GO" id="GO:0042554">
    <property type="term" value="P:superoxide anion generation"/>
    <property type="evidence" value="ECO:0007669"/>
    <property type="project" value="TreeGrafter"/>
</dbReference>
<dbReference type="SFLD" id="SFLDG01169">
    <property type="entry name" value="NADPH_oxidase_subgroup_(NOX)"/>
    <property type="match status" value="1"/>
</dbReference>
<dbReference type="InterPro" id="IPR013121">
    <property type="entry name" value="Fe_red_NAD-bd_6"/>
</dbReference>
<feature type="transmembrane region" description="Helical" evidence="8">
    <location>
        <begin position="47"/>
        <end position="67"/>
    </location>
</feature>
<feature type="domain" description="FAD-binding FR-type" evidence="9">
    <location>
        <begin position="227"/>
        <end position="327"/>
    </location>
</feature>
<keyword evidence="6" id="KW-0813">Transport</keyword>
<dbReference type="PANTHER" id="PTHR11972:SF39">
    <property type="entry name" value="FAD-BINDING FR-TYPE DOMAIN-CONTAINING PROTEIN"/>
    <property type="match status" value="1"/>
</dbReference>
<dbReference type="InterPro" id="IPR017938">
    <property type="entry name" value="Riboflavin_synthase-like_b-brl"/>
</dbReference>
<evidence type="ECO:0000256" key="1">
    <source>
        <dbReference type="ARBA" id="ARBA00004141"/>
    </source>
</evidence>
<dbReference type="PANTHER" id="PTHR11972">
    <property type="entry name" value="NADPH OXIDASE"/>
    <property type="match status" value="1"/>
</dbReference>
<dbReference type="Pfam" id="PF01794">
    <property type="entry name" value="Ferric_reduct"/>
    <property type="match status" value="1"/>
</dbReference>
<accession>A0AAD5WZC0</accession>
<evidence type="ECO:0000256" key="8">
    <source>
        <dbReference type="SAM" id="Phobius"/>
    </source>
</evidence>
<dbReference type="GO" id="GO:0006811">
    <property type="term" value="P:monoatomic ion transport"/>
    <property type="evidence" value="ECO:0007669"/>
    <property type="project" value="UniProtKB-KW"/>
</dbReference>
<dbReference type="PROSITE" id="PS51384">
    <property type="entry name" value="FAD_FR"/>
    <property type="match status" value="1"/>
</dbReference>
<dbReference type="SFLD" id="SFLDS00052">
    <property type="entry name" value="Ferric_Reductase_Domain"/>
    <property type="match status" value="1"/>
</dbReference>
<proteinExistence type="predicted"/>
<feature type="transmembrane region" description="Helical" evidence="8">
    <location>
        <begin position="7"/>
        <end position="27"/>
    </location>
</feature>
<feature type="transmembrane region" description="Helical" evidence="8">
    <location>
        <begin position="139"/>
        <end position="159"/>
    </location>
</feature>
<dbReference type="SUPFAM" id="SSF63380">
    <property type="entry name" value="Riboflavin synthase domain-like"/>
    <property type="match status" value="1"/>
</dbReference>
<evidence type="ECO:0000313" key="11">
    <source>
        <dbReference type="Proteomes" id="UP001212841"/>
    </source>
</evidence>
<dbReference type="InterPro" id="IPR017927">
    <property type="entry name" value="FAD-bd_FR_type"/>
</dbReference>
<evidence type="ECO:0000256" key="3">
    <source>
        <dbReference type="ARBA" id="ARBA00022982"/>
    </source>
</evidence>
<evidence type="ECO:0000256" key="7">
    <source>
        <dbReference type="ARBA" id="ARBA00023136"/>
    </source>
</evidence>
<dbReference type="Pfam" id="PF08030">
    <property type="entry name" value="NAD_binding_6"/>
    <property type="match status" value="1"/>
</dbReference>
<organism evidence="10 11">
    <name type="scientific">Rhizophlyctis rosea</name>
    <dbReference type="NCBI Taxonomy" id="64517"/>
    <lineage>
        <taxon>Eukaryota</taxon>
        <taxon>Fungi</taxon>
        <taxon>Fungi incertae sedis</taxon>
        <taxon>Chytridiomycota</taxon>
        <taxon>Chytridiomycota incertae sedis</taxon>
        <taxon>Chytridiomycetes</taxon>
        <taxon>Rhizophlyctidales</taxon>
        <taxon>Rhizophlyctidaceae</taxon>
        <taxon>Rhizophlyctis</taxon>
    </lineage>
</organism>
<dbReference type="Pfam" id="PF08022">
    <property type="entry name" value="FAD_binding_8"/>
    <property type="match status" value="1"/>
</dbReference>
<keyword evidence="7 8" id="KW-0472">Membrane</keyword>
<dbReference type="InterPro" id="IPR039261">
    <property type="entry name" value="FNR_nucleotide-bd"/>
</dbReference>
<protein>
    <recommendedName>
        <fullName evidence="9">FAD-binding FR-type domain-containing protein</fullName>
    </recommendedName>
</protein>
<reference evidence="10" key="1">
    <citation type="submission" date="2020-05" db="EMBL/GenBank/DDBJ databases">
        <title>Phylogenomic resolution of chytrid fungi.</title>
        <authorList>
            <person name="Stajich J.E."/>
            <person name="Amses K."/>
            <person name="Simmons R."/>
            <person name="Seto K."/>
            <person name="Myers J."/>
            <person name="Bonds A."/>
            <person name="Quandt C.A."/>
            <person name="Barry K."/>
            <person name="Liu P."/>
            <person name="Grigoriev I."/>
            <person name="Longcore J.E."/>
            <person name="James T.Y."/>
        </authorList>
    </citation>
    <scope>NUCLEOTIDE SEQUENCE</scope>
    <source>
        <strain evidence="10">JEL0318</strain>
    </source>
</reference>
<evidence type="ECO:0000256" key="5">
    <source>
        <dbReference type="ARBA" id="ARBA00023002"/>
    </source>
</evidence>
<dbReference type="InterPro" id="IPR050369">
    <property type="entry name" value="RBOH/FRE"/>
</dbReference>
<dbReference type="EMBL" id="JADGJD010000911">
    <property type="protein sequence ID" value="KAJ3047721.1"/>
    <property type="molecule type" value="Genomic_DNA"/>
</dbReference>
<feature type="transmembrane region" description="Helical" evidence="8">
    <location>
        <begin position="97"/>
        <end position="119"/>
    </location>
</feature>
<evidence type="ECO:0000256" key="2">
    <source>
        <dbReference type="ARBA" id="ARBA00022692"/>
    </source>
</evidence>
<dbReference type="InterPro" id="IPR013130">
    <property type="entry name" value="Fe3_Rdtase_TM_dom"/>
</dbReference>
<keyword evidence="5" id="KW-0560">Oxidoreductase</keyword>
<dbReference type="InterPro" id="IPR013112">
    <property type="entry name" value="FAD-bd_8"/>
</dbReference>
<dbReference type="SFLD" id="SFLDG01168">
    <property type="entry name" value="Ferric_reductase_subgroup_(FRE"/>
    <property type="match status" value="1"/>
</dbReference>
<keyword evidence="3" id="KW-0249">Electron transport</keyword>
<dbReference type="SUPFAM" id="SSF52343">
    <property type="entry name" value="Ferredoxin reductase-like, C-terminal NADP-linked domain"/>
    <property type="match status" value="1"/>
</dbReference>
<keyword evidence="2 8" id="KW-0812">Transmembrane</keyword>
<dbReference type="Proteomes" id="UP001212841">
    <property type="component" value="Unassembled WGS sequence"/>
</dbReference>
<gene>
    <name evidence="10" type="ORF">HK097_011279</name>
</gene>
<dbReference type="GO" id="GO:0043020">
    <property type="term" value="C:NADPH oxidase complex"/>
    <property type="evidence" value="ECO:0007669"/>
    <property type="project" value="TreeGrafter"/>
</dbReference>
<dbReference type="GO" id="GO:0006952">
    <property type="term" value="P:defense response"/>
    <property type="evidence" value="ECO:0007669"/>
    <property type="project" value="TreeGrafter"/>
</dbReference>
<dbReference type="CDD" id="cd06186">
    <property type="entry name" value="NOX_Duox_like_FAD_NADP"/>
    <property type="match status" value="1"/>
</dbReference>
<sequence length="558" mass="63405">MAVTFQTVLFWIFWLTLHIGLFIFGFIKQKDDSELWLLNTIQYSVWTSRGAGLTLALDAAVLLLPVCRNVIRIARGILPGRVTRWVDIDRNLFLHKLTAYSLLVGTVVHVNAHYVNFFVVERKLYGVLRLHAEDIHYRSWAGVTGHIMVLCMFFIYTSAKVEVRRRKFEMFWFTHHLFTVFYICLFFHSFGCFVKTSQGVCKGYLSNHYTIPVFSLYILERCIRIYRSSQPTTVTKVIIHPGRTVEIQFEKPSLTYTPGRYVFLNIGEVSRWQWHPFTISSTPEEGFVSVHVRVVGDWTEGLLGLVKKRGKGFRLKVDGPFGAPAEDFDKFENAVLVCAGIGITPAASLLKSVWYRCWRGRELGGKRVWFVWVNREKEAFAWFRSLLHTLEQSVPTANLDIQIYMTGALSTDDIHHISLNDRQHCPFASFQPPDQALLARSNTINSVSSHTPLFRNNSANSVYSTSSDISQAPFLGLQVKSEAGKDPLTSLQSKTHYGRPNFTEIFQRICEQVGTGGESEVGVFYCGPPSGADAVREGVKNVGGKGKGVRIVFRKEKF</sequence>
<keyword evidence="6" id="KW-0406">Ion transport</keyword>
<evidence type="ECO:0000256" key="6">
    <source>
        <dbReference type="ARBA" id="ARBA00023065"/>
    </source>
</evidence>